<dbReference type="Proteomes" id="UP000698173">
    <property type="component" value="Unassembled WGS sequence"/>
</dbReference>
<feature type="binding site" evidence="5">
    <location>
        <position position="182"/>
    </location>
    <ligand>
        <name>molybdate</name>
        <dbReference type="ChEBI" id="CHEBI:36264"/>
    </ligand>
</feature>
<dbReference type="PROSITE" id="PS51257">
    <property type="entry name" value="PROKAR_LIPOPROTEIN"/>
    <property type="match status" value="1"/>
</dbReference>
<gene>
    <name evidence="7" type="primary">modA</name>
    <name evidence="7" type="ORF">K8V56_07660</name>
</gene>
<sequence length="262" mass="28745">MLKKVRCYLVLLCLLLISAGCSNGQQPISGESNDNVELIISAAASLTDALVDLKPLFESENPTITLSFNPGGSGKLAQQIEQGAPSDVFLSASKKDMDKLQERNLILEDSRTNFAENELVLIRNKEKPFNLSSFEEIDRAIIDHFAIGEPESVPVGRYTKQVLEKLGLWESLQSKLVLSSDVRQVLTHVEMGNADIGIVYASDAMISDKVKVLAVANPEWHDQIVYPGAVIADTAHPEEAKAFIAFLTGKQGKEILKKYGFK</sequence>
<evidence type="ECO:0000313" key="7">
    <source>
        <dbReference type="EMBL" id="HJF31640.1"/>
    </source>
</evidence>
<dbReference type="Pfam" id="PF13531">
    <property type="entry name" value="SBP_bac_11"/>
    <property type="match status" value="1"/>
</dbReference>
<keyword evidence="4 6" id="KW-0732">Signal</keyword>
<feature type="chain" id="PRO_5039589831" evidence="6">
    <location>
        <begin position="25"/>
        <end position="262"/>
    </location>
</feature>
<evidence type="ECO:0000256" key="6">
    <source>
        <dbReference type="SAM" id="SignalP"/>
    </source>
</evidence>
<comment type="caution">
    <text evidence="7">The sequence shown here is derived from an EMBL/GenBank/DDBJ whole genome shotgun (WGS) entry which is preliminary data.</text>
</comment>
<name>A0A921FXP0_SPOPS</name>
<evidence type="ECO:0000256" key="3">
    <source>
        <dbReference type="ARBA" id="ARBA00022723"/>
    </source>
</evidence>
<keyword evidence="3 5" id="KW-0479">Metal-binding</keyword>
<dbReference type="FunFam" id="3.40.190.10:FF:000035">
    <property type="entry name" value="Molybdate ABC transporter substrate-binding protein"/>
    <property type="match status" value="1"/>
</dbReference>
<feature type="signal peptide" evidence="6">
    <location>
        <begin position="1"/>
        <end position="24"/>
    </location>
</feature>
<dbReference type="NCBIfam" id="TIGR01256">
    <property type="entry name" value="modA"/>
    <property type="match status" value="1"/>
</dbReference>
<dbReference type="PANTHER" id="PTHR30632:SF0">
    <property type="entry name" value="SULFATE-BINDING PROTEIN"/>
    <property type="match status" value="1"/>
</dbReference>
<evidence type="ECO:0000313" key="8">
    <source>
        <dbReference type="Proteomes" id="UP000698173"/>
    </source>
</evidence>
<dbReference type="GO" id="GO:0015689">
    <property type="term" value="P:molybdate ion transport"/>
    <property type="evidence" value="ECO:0007669"/>
    <property type="project" value="InterPro"/>
</dbReference>
<evidence type="ECO:0000256" key="4">
    <source>
        <dbReference type="ARBA" id="ARBA00022729"/>
    </source>
</evidence>
<dbReference type="CDD" id="cd13537">
    <property type="entry name" value="PBP2_YvgL_like"/>
    <property type="match status" value="1"/>
</dbReference>
<feature type="binding site" evidence="5">
    <location>
        <position position="45"/>
    </location>
    <ligand>
        <name>molybdate</name>
        <dbReference type="ChEBI" id="CHEBI:36264"/>
    </ligand>
</feature>
<dbReference type="SUPFAM" id="SSF53850">
    <property type="entry name" value="Periplasmic binding protein-like II"/>
    <property type="match status" value="1"/>
</dbReference>
<dbReference type="InterPro" id="IPR050682">
    <property type="entry name" value="ModA/WtpA"/>
</dbReference>
<dbReference type="InterPro" id="IPR005950">
    <property type="entry name" value="ModA"/>
</dbReference>
<dbReference type="EMBL" id="DYWT01000129">
    <property type="protein sequence ID" value="HJF31640.1"/>
    <property type="molecule type" value="Genomic_DNA"/>
</dbReference>
<accession>A0A921FXP0</accession>
<dbReference type="GO" id="GO:0030973">
    <property type="term" value="F:molybdate ion binding"/>
    <property type="evidence" value="ECO:0007669"/>
    <property type="project" value="TreeGrafter"/>
</dbReference>
<feature type="binding site" evidence="5">
    <location>
        <position position="200"/>
    </location>
    <ligand>
        <name>molybdate</name>
        <dbReference type="ChEBI" id="CHEBI:36264"/>
    </ligand>
</feature>
<evidence type="ECO:0000256" key="5">
    <source>
        <dbReference type="PIRSR" id="PIRSR004846-1"/>
    </source>
</evidence>
<dbReference type="GO" id="GO:0046872">
    <property type="term" value="F:metal ion binding"/>
    <property type="evidence" value="ECO:0007669"/>
    <property type="project" value="UniProtKB-KW"/>
</dbReference>
<reference evidence="7" key="1">
    <citation type="journal article" date="2021" name="PeerJ">
        <title>Extensive microbial diversity within the chicken gut microbiome revealed by metagenomics and culture.</title>
        <authorList>
            <person name="Gilroy R."/>
            <person name="Ravi A."/>
            <person name="Getino M."/>
            <person name="Pursley I."/>
            <person name="Horton D.L."/>
            <person name="Alikhan N.F."/>
            <person name="Baker D."/>
            <person name="Gharbi K."/>
            <person name="Hall N."/>
            <person name="Watson M."/>
            <person name="Adriaenssens E.M."/>
            <person name="Foster-Nyarko E."/>
            <person name="Jarju S."/>
            <person name="Secka A."/>
            <person name="Antonio M."/>
            <person name="Oren A."/>
            <person name="Chaudhuri R.R."/>
            <person name="La Ragione R."/>
            <person name="Hildebrand F."/>
            <person name="Pallen M.J."/>
        </authorList>
    </citation>
    <scope>NUCLEOTIDE SEQUENCE</scope>
    <source>
        <strain evidence="7">CHK171-7178</strain>
    </source>
</reference>
<evidence type="ECO:0000256" key="1">
    <source>
        <dbReference type="ARBA" id="ARBA00009175"/>
    </source>
</evidence>
<dbReference type="PANTHER" id="PTHR30632">
    <property type="entry name" value="MOLYBDATE-BINDING PERIPLASMIC PROTEIN"/>
    <property type="match status" value="1"/>
</dbReference>
<protein>
    <submittedName>
        <fullName evidence="7">Molybdate ABC transporter substrate-binding protein</fullName>
    </submittedName>
</protein>
<evidence type="ECO:0000256" key="2">
    <source>
        <dbReference type="ARBA" id="ARBA00022505"/>
    </source>
</evidence>
<reference evidence="7" key="2">
    <citation type="submission" date="2021-09" db="EMBL/GenBank/DDBJ databases">
        <authorList>
            <person name="Gilroy R."/>
        </authorList>
    </citation>
    <scope>NUCLEOTIDE SEQUENCE</scope>
    <source>
        <strain evidence="7">CHK171-7178</strain>
    </source>
</reference>
<dbReference type="PIRSF" id="PIRSF004846">
    <property type="entry name" value="ModA"/>
    <property type="match status" value="1"/>
</dbReference>
<feature type="binding site" evidence="5">
    <location>
        <position position="73"/>
    </location>
    <ligand>
        <name>molybdate</name>
        <dbReference type="ChEBI" id="CHEBI:36264"/>
    </ligand>
</feature>
<dbReference type="InterPro" id="IPR041879">
    <property type="entry name" value="YvgL-like_PBP2"/>
</dbReference>
<organism evidence="7 8">
    <name type="scientific">Sporosarcina psychrophila</name>
    <name type="common">Bacillus psychrophilus</name>
    <dbReference type="NCBI Taxonomy" id="1476"/>
    <lineage>
        <taxon>Bacteria</taxon>
        <taxon>Bacillati</taxon>
        <taxon>Bacillota</taxon>
        <taxon>Bacilli</taxon>
        <taxon>Bacillales</taxon>
        <taxon>Caryophanaceae</taxon>
        <taxon>Sporosarcina</taxon>
    </lineage>
</organism>
<comment type="similarity">
    <text evidence="1">Belongs to the bacterial solute-binding protein ModA family.</text>
</comment>
<dbReference type="Gene3D" id="3.40.190.10">
    <property type="entry name" value="Periplasmic binding protein-like II"/>
    <property type="match status" value="2"/>
</dbReference>
<proteinExistence type="inferred from homology"/>
<keyword evidence="2 5" id="KW-0500">Molybdenum</keyword>
<dbReference type="AlphaFoldDB" id="A0A921FXP0"/>
<dbReference type="GO" id="GO:1901359">
    <property type="term" value="F:tungstate binding"/>
    <property type="evidence" value="ECO:0007669"/>
    <property type="project" value="UniProtKB-ARBA"/>
</dbReference>